<keyword evidence="5" id="KW-1185">Reference proteome</keyword>
<reference evidence="2" key="2">
    <citation type="submission" date="2022-04" db="EMBL/GenBank/DDBJ databases">
        <title>Genomic comparison of 19 strains of Xanthomonas nasturtii, a newly emerging watercress pathogen.</title>
        <authorList>
            <person name="Harrison J."/>
            <person name="Greer S."/>
            <person name="Hussain R."/>
            <person name="Lascelles D."/>
            <person name="Roberts M."/>
            <person name="Carter B."/>
            <person name="Bryning A."/>
            <person name="Carroll S."/>
            <person name="Aspin A."/>
            <person name="Cruz L."/>
            <person name="Cruz J."/>
            <person name="Grant M."/>
            <person name="Vicente J."/>
            <person name="Studholme D.J."/>
        </authorList>
    </citation>
    <scope>NUCLEOTIDE SEQUENCE</scope>
    <source>
        <strain evidence="2">10016B</strain>
    </source>
</reference>
<organism evidence="3 4">
    <name type="scientific">Xanthomonas nasturtii</name>
    <dbReference type="NCBI Taxonomy" id="1843581"/>
    <lineage>
        <taxon>Bacteria</taxon>
        <taxon>Pseudomonadati</taxon>
        <taxon>Pseudomonadota</taxon>
        <taxon>Gammaproteobacteria</taxon>
        <taxon>Lysobacterales</taxon>
        <taxon>Lysobacteraceae</taxon>
        <taxon>Xanthomonas</taxon>
    </lineage>
</organism>
<accession>A0A3E1KFG3</accession>
<protein>
    <submittedName>
        <fullName evidence="3">DUF1311 domain-containing protein</fullName>
    </submittedName>
    <submittedName>
        <fullName evidence="2">Lysozyme inhibitor LprI family protein</fullName>
    </submittedName>
</protein>
<dbReference type="Gene3D" id="1.20.1270.180">
    <property type="match status" value="1"/>
</dbReference>
<sequence length="187" mass="20392">MIATRKKPDRAAFTLGTAARWIATSALLSLAGCSSPEAGAVASGQPSTSSTRASSDCSRISATKDRQACLLALPEADCKLLGATCISLRETRSINEKLTRIEREILDKARVRYASYATDDPAYLDDLEKNFNAASKAWRTYRDAYCQAEPLVQGMSRNEQDALTADCSINATRLRIEQLEQLIKAIP</sequence>
<dbReference type="EMBL" id="JAMBED010000085">
    <property type="protein sequence ID" value="MCL1553550.1"/>
    <property type="molecule type" value="Genomic_DNA"/>
</dbReference>
<dbReference type="Proteomes" id="UP001167357">
    <property type="component" value="Unassembled WGS sequence"/>
</dbReference>
<evidence type="ECO:0000259" key="1">
    <source>
        <dbReference type="Pfam" id="PF07007"/>
    </source>
</evidence>
<dbReference type="RefSeq" id="WP_116906587.1">
    <property type="nucleotide sequence ID" value="NZ_CP142084.2"/>
</dbReference>
<feature type="domain" description="Lysozyme inhibitor LprI-like N-terminal" evidence="1">
    <location>
        <begin position="90"/>
        <end position="179"/>
    </location>
</feature>
<evidence type="ECO:0000313" key="3">
    <source>
        <dbReference type="EMBL" id="RFF37304.1"/>
    </source>
</evidence>
<dbReference type="Pfam" id="PF07007">
    <property type="entry name" value="LprI"/>
    <property type="match status" value="1"/>
</dbReference>
<gene>
    <name evidence="3" type="ORF">DZD52_17505</name>
    <name evidence="2" type="ORF">M3O51_20195</name>
</gene>
<comment type="caution">
    <text evidence="3">The sequence shown here is derived from an EMBL/GenBank/DDBJ whole genome shotgun (WGS) entry which is preliminary data.</text>
</comment>
<reference evidence="3 4" key="1">
    <citation type="submission" date="2018-08" db="EMBL/GenBank/DDBJ databases">
        <title>Genome sequencing of X. nasturtii WHRI 8984.</title>
        <authorList>
            <person name="Studholme D.J."/>
            <person name="Mchugh J."/>
            <person name="Vicente J."/>
        </authorList>
    </citation>
    <scope>NUCLEOTIDE SEQUENCE [LARGE SCALE GENOMIC DNA]</scope>
    <source>
        <strain evidence="3 4">WHRI 8984</strain>
    </source>
</reference>
<dbReference type="Proteomes" id="UP000259570">
    <property type="component" value="Unassembled WGS sequence"/>
</dbReference>
<dbReference type="EMBL" id="QUZM01000046">
    <property type="protein sequence ID" value="RFF37304.1"/>
    <property type="molecule type" value="Genomic_DNA"/>
</dbReference>
<evidence type="ECO:0000313" key="5">
    <source>
        <dbReference type="Proteomes" id="UP001167357"/>
    </source>
</evidence>
<evidence type="ECO:0000313" key="4">
    <source>
        <dbReference type="Proteomes" id="UP000259570"/>
    </source>
</evidence>
<dbReference type="GeneID" id="97210309"/>
<evidence type="ECO:0000313" key="2">
    <source>
        <dbReference type="EMBL" id="MCL1553550.1"/>
    </source>
</evidence>
<dbReference type="PROSITE" id="PS51257">
    <property type="entry name" value="PROKAR_LIPOPROTEIN"/>
    <property type="match status" value="1"/>
</dbReference>
<dbReference type="OrthoDB" id="6028463at2"/>
<dbReference type="InterPro" id="IPR009739">
    <property type="entry name" value="LprI-like_N"/>
</dbReference>
<proteinExistence type="predicted"/>
<dbReference type="AlphaFoldDB" id="A0A3E1KFG3"/>
<name>A0A3E1KFG3_9XANT</name>